<protein>
    <recommendedName>
        <fullName evidence="6">SAM-dependent MTase RsmB/NOP-type domain-containing protein</fullName>
    </recommendedName>
</protein>
<comment type="caution">
    <text evidence="5">Lacks conserved residue(s) required for the propagation of feature annotation.</text>
</comment>
<reference evidence="8" key="1">
    <citation type="submission" date="2016-02" db="EMBL/GenBank/DDBJ databases">
        <authorList>
            <person name="Holder M.E."/>
            <person name="Ajami N.J."/>
            <person name="Petrosino J.F."/>
        </authorList>
    </citation>
    <scope>NUCLEOTIDE SEQUENCE [LARGE SCALE GENOMIC DNA]</scope>
    <source>
        <strain evidence="8">DSM 12838</strain>
    </source>
</reference>
<evidence type="ECO:0000256" key="2">
    <source>
        <dbReference type="ARBA" id="ARBA00022679"/>
    </source>
</evidence>
<feature type="domain" description="SAM-dependent MTase RsmB/NOP-type" evidence="6">
    <location>
        <begin position="1"/>
        <end position="269"/>
    </location>
</feature>
<dbReference type="KEGG" id="doa:AXF15_03900"/>
<dbReference type="SUPFAM" id="SSF53335">
    <property type="entry name" value="S-adenosyl-L-methionine-dependent methyltransferases"/>
    <property type="match status" value="1"/>
</dbReference>
<dbReference type="InterPro" id="IPR029063">
    <property type="entry name" value="SAM-dependent_MTases_sf"/>
</dbReference>
<dbReference type="STRING" id="888061.AXF15_03900"/>
<keyword evidence="8" id="KW-1185">Reference proteome</keyword>
<feature type="active site" description="Nucleophile" evidence="5">
    <location>
        <position position="208"/>
    </location>
</feature>
<accession>A0A0X8JP75</accession>
<feature type="binding site" evidence="5">
    <location>
        <position position="111"/>
    </location>
    <ligand>
        <name>S-adenosyl-L-methionine</name>
        <dbReference type="ChEBI" id="CHEBI:59789"/>
    </ligand>
</feature>
<dbReference type="InterPro" id="IPR049560">
    <property type="entry name" value="MeTrfase_RsmB-F_NOP2_cat"/>
</dbReference>
<evidence type="ECO:0000256" key="3">
    <source>
        <dbReference type="ARBA" id="ARBA00022691"/>
    </source>
</evidence>
<organism evidence="7 8">
    <name type="scientific">Desulfomicrobium orale DSM 12838</name>
    <dbReference type="NCBI Taxonomy" id="888061"/>
    <lineage>
        <taxon>Bacteria</taxon>
        <taxon>Pseudomonadati</taxon>
        <taxon>Thermodesulfobacteriota</taxon>
        <taxon>Desulfovibrionia</taxon>
        <taxon>Desulfovibrionales</taxon>
        <taxon>Desulfomicrobiaceae</taxon>
        <taxon>Desulfomicrobium</taxon>
    </lineage>
</organism>
<dbReference type="InterPro" id="IPR023267">
    <property type="entry name" value="RCMT"/>
</dbReference>
<feature type="binding site" evidence="5">
    <location>
        <position position="155"/>
    </location>
    <ligand>
        <name>S-adenosyl-L-methionine</name>
        <dbReference type="ChEBI" id="CHEBI:59789"/>
    </ligand>
</feature>
<dbReference type="Proteomes" id="UP000063964">
    <property type="component" value="Chromosome"/>
</dbReference>
<dbReference type="Gene3D" id="3.40.50.150">
    <property type="entry name" value="Vaccinia Virus protein VP39"/>
    <property type="match status" value="1"/>
</dbReference>
<evidence type="ECO:0000259" key="6">
    <source>
        <dbReference type="PROSITE" id="PS51686"/>
    </source>
</evidence>
<dbReference type="Pfam" id="PF01189">
    <property type="entry name" value="Methyltr_RsmB-F"/>
    <property type="match status" value="1"/>
</dbReference>
<dbReference type="GO" id="GO:0000470">
    <property type="term" value="P:maturation of LSU-rRNA"/>
    <property type="evidence" value="ECO:0007669"/>
    <property type="project" value="TreeGrafter"/>
</dbReference>
<dbReference type="GO" id="GO:0003723">
    <property type="term" value="F:RNA binding"/>
    <property type="evidence" value="ECO:0007669"/>
    <property type="project" value="UniProtKB-UniRule"/>
</dbReference>
<dbReference type="InterPro" id="IPR001678">
    <property type="entry name" value="MeTrfase_RsmB-F_NOP2_dom"/>
</dbReference>
<dbReference type="RefSeq" id="WP_066603576.1">
    <property type="nucleotide sequence ID" value="NZ_CP014230.1"/>
</dbReference>
<evidence type="ECO:0000313" key="8">
    <source>
        <dbReference type="Proteomes" id="UP000063964"/>
    </source>
</evidence>
<dbReference type="EMBL" id="CP014230">
    <property type="protein sequence ID" value="AMD92333.1"/>
    <property type="molecule type" value="Genomic_DNA"/>
</dbReference>
<dbReference type="GO" id="GO:0009383">
    <property type="term" value="F:rRNA (cytosine-C5-)-methyltransferase activity"/>
    <property type="evidence" value="ECO:0007669"/>
    <property type="project" value="TreeGrafter"/>
</dbReference>
<dbReference type="GO" id="GO:0070475">
    <property type="term" value="P:rRNA base methylation"/>
    <property type="evidence" value="ECO:0007669"/>
    <property type="project" value="TreeGrafter"/>
</dbReference>
<comment type="similarity">
    <text evidence="5">Belongs to the class I-like SAM-binding methyltransferase superfamily. RsmB/NOP family.</text>
</comment>
<dbReference type="OrthoDB" id="9810297at2"/>
<evidence type="ECO:0000313" key="7">
    <source>
        <dbReference type="EMBL" id="AMD92333.1"/>
    </source>
</evidence>
<keyword evidence="2 5" id="KW-0808">Transferase</keyword>
<dbReference type="PANTHER" id="PTHR22807">
    <property type="entry name" value="NOP2 YEAST -RELATED NOL1/NOP2/FMU SUN DOMAIN-CONTAINING"/>
    <property type="match status" value="1"/>
</dbReference>
<keyword evidence="1 5" id="KW-0489">Methyltransferase</keyword>
<name>A0A0X8JP75_9BACT</name>
<evidence type="ECO:0000256" key="5">
    <source>
        <dbReference type="PROSITE-ProRule" id="PRU01023"/>
    </source>
</evidence>
<dbReference type="PANTHER" id="PTHR22807:SF30">
    <property type="entry name" value="28S RRNA (CYTOSINE(4447)-C(5))-METHYLTRANSFERASE-RELATED"/>
    <property type="match status" value="1"/>
</dbReference>
<evidence type="ECO:0000256" key="4">
    <source>
        <dbReference type="ARBA" id="ARBA00022884"/>
    </source>
</evidence>
<dbReference type="PROSITE" id="PS51686">
    <property type="entry name" value="SAM_MT_RSMB_NOP"/>
    <property type="match status" value="1"/>
</dbReference>
<keyword evidence="3 5" id="KW-0949">S-adenosyl-L-methionine</keyword>
<keyword evidence="4 5" id="KW-0694">RNA-binding</keyword>
<evidence type="ECO:0000256" key="1">
    <source>
        <dbReference type="ARBA" id="ARBA00022603"/>
    </source>
</evidence>
<dbReference type="AlphaFoldDB" id="A0A0X8JP75"/>
<sequence>MKNTHRSFRLVCAPKQVADVEALLQAEGFSFHGEEFFDGARVLTGEPIPLGRSLAARFGYIYIQDKSSMLPPLALAPARDAVVLDLCASPGSKTGLLSQLVGPGGMVLANEPSPDRLATLRANMRHLGCFNVATCRYEGQRLPLREGAWPWILLDAPCSGWGTVEKNPAAARMWSGKKTVPLEVLQRELLRKAAALLAPGGRLLYSTCTTNRRENEDQVRFAVDHLGLAVTELPPFAGFSFAPSLPGCLLVDGAGSAAQGFFLACLTRPGEDAVEEENSFPPLPGAIVSSAQFRARTGLDSGPPSPHEFLCTGGRAYLILEKARRLFPETLRWQGFGVGKAAGASLSVDPALRLFVPPEPDGGALVLDEVPPIHALLSGQSMPSGGTGGRRAMYYRSLPLGFLTVKGNRCLWSDR</sequence>
<proteinExistence type="inferred from homology"/>
<gene>
    <name evidence="7" type="ORF">AXF15_03900</name>
</gene>
<dbReference type="PRINTS" id="PR02008">
    <property type="entry name" value="RCMTFAMILY"/>
</dbReference>